<dbReference type="InterPro" id="IPR046883">
    <property type="entry name" value="T6SS_FHA_C"/>
</dbReference>
<dbReference type="Pfam" id="PF00498">
    <property type="entry name" value="FHA"/>
    <property type="match status" value="1"/>
</dbReference>
<dbReference type="SMART" id="SM00240">
    <property type="entry name" value="FHA"/>
    <property type="match status" value="1"/>
</dbReference>
<dbReference type="Pfam" id="PF20232">
    <property type="entry name" value="T6SS_FHA_C"/>
    <property type="match status" value="1"/>
</dbReference>
<name>A0A839HE38_9GAMM</name>
<dbReference type="RefSeq" id="WP_182582482.1">
    <property type="nucleotide sequence ID" value="NZ_JABVCQ010000005.1"/>
</dbReference>
<dbReference type="PROSITE" id="PS50006">
    <property type="entry name" value="FHA_DOMAIN"/>
    <property type="match status" value="1"/>
</dbReference>
<comment type="caution">
    <text evidence="2">The sequence shown here is derived from an EMBL/GenBank/DDBJ whole genome shotgun (WGS) entry which is preliminary data.</text>
</comment>
<dbReference type="InterPro" id="IPR000253">
    <property type="entry name" value="FHA_dom"/>
</dbReference>
<protein>
    <submittedName>
        <fullName evidence="2">Type VI secretion system-associated FHA domain protein TagH</fullName>
    </submittedName>
</protein>
<dbReference type="NCBIfam" id="TIGR03354">
    <property type="entry name" value="VI_FHA"/>
    <property type="match status" value="1"/>
</dbReference>
<dbReference type="SUPFAM" id="SSF49879">
    <property type="entry name" value="SMAD/FHA domain"/>
    <property type="match status" value="1"/>
</dbReference>
<feature type="domain" description="FHA" evidence="1">
    <location>
        <begin position="28"/>
        <end position="78"/>
    </location>
</feature>
<gene>
    <name evidence="2" type="primary">tagH</name>
    <name evidence="2" type="ORF">HUK38_03410</name>
</gene>
<dbReference type="AlphaFoldDB" id="A0A839HE38"/>
<evidence type="ECO:0000259" key="1">
    <source>
        <dbReference type="PROSITE" id="PS50006"/>
    </source>
</evidence>
<proteinExistence type="predicted"/>
<dbReference type="EMBL" id="JABVCQ010000005">
    <property type="protein sequence ID" value="MBB1125279.1"/>
    <property type="molecule type" value="Genomic_DNA"/>
</dbReference>
<dbReference type="Proteomes" id="UP000548632">
    <property type="component" value="Unassembled WGS sequence"/>
</dbReference>
<evidence type="ECO:0000313" key="3">
    <source>
        <dbReference type="Proteomes" id="UP000548632"/>
    </source>
</evidence>
<dbReference type="InterPro" id="IPR008984">
    <property type="entry name" value="SMAD_FHA_dom_sf"/>
</dbReference>
<dbReference type="InterPro" id="IPR017735">
    <property type="entry name" value="T6SS_FHA"/>
</dbReference>
<sequence>MYLKLTLSDVQAQLLNTDPTIEFHYRGGTIGRTRDNDWVLSDPERVVSSHHARVLYYRGSYYVEDTSANGTFLNQTETILPKGRPTILAHGDTLYISDYAIQVELLEESTVTAKQLPPSEPLKRDATEATIPLPATESLFDLPPSALAVTQPLPATTIPPLNEKVQDMLAETMPLPATNTPIDILAATMPSPGVTPPIIGNKMDELAATLPLPVMPANLNTVDPLADTIPSLTPFPAAAVLNSPMLNEQLLTAFFQGLGITPPATLTAAESTALFEQLGRLFRLFTQGMIDVLQARAAFKSRLRAAPTLIKPTENNPLKFSPNAEQALSCFIEKRTGFLDAEAAFTEAFTDIQKHEQAVVLAMQIAMIELLQQVSPATVETERLSNKQTARLSFNHSPWAFYQKYHAALQANLENDFYKFIGQEFARAYEEKLK</sequence>
<keyword evidence="3" id="KW-1185">Reference proteome</keyword>
<reference evidence="2 3" key="1">
    <citation type="journal article" date="2020" name="Arch. Microbiol.">
        <title>The genome sequence of the giant phototrophic gammaproteobacterium Thiospirillum jenense gives insight into its physiological properties and phylogenetic relationships.</title>
        <authorList>
            <person name="Imhoff J.F."/>
            <person name="Meyer T.E."/>
            <person name="Kyndt J.A."/>
        </authorList>
    </citation>
    <scope>NUCLEOTIDE SEQUENCE [LARGE SCALE GENOMIC DNA]</scope>
    <source>
        <strain evidence="2 3">DSM 216</strain>
    </source>
</reference>
<organism evidence="2 3">
    <name type="scientific">Thiospirillum jenense</name>
    <dbReference type="NCBI Taxonomy" id="1653858"/>
    <lineage>
        <taxon>Bacteria</taxon>
        <taxon>Pseudomonadati</taxon>
        <taxon>Pseudomonadota</taxon>
        <taxon>Gammaproteobacteria</taxon>
        <taxon>Chromatiales</taxon>
        <taxon>Chromatiaceae</taxon>
        <taxon>Thiospirillum</taxon>
    </lineage>
</organism>
<dbReference type="CDD" id="cd00060">
    <property type="entry name" value="FHA"/>
    <property type="match status" value="1"/>
</dbReference>
<evidence type="ECO:0000313" key="2">
    <source>
        <dbReference type="EMBL" id="MBB1125279.1"/>
    </source>
</evidence>
<dbReference type="Gene3D" id="2.60.200.20">
    <property type="match status" value="1"/>
</dbReference>
<accession>A0A839HE38</accession>